<dbReference type="Pfam" id="PF19277">
    <property type="entry name" value="GPAT_C"/>
    <property type="match status" value="1"/>
</dbReference>
<dbReference type="SUPFAM" id="SSF69593">
    <property type="entry name" value="Glycerol-3-phosphate (1)-acyltransferase"/>
    <property type="match status" value="1"/>
</dbReference>
<dbReference type="GO" id="GO:0004366">
    <property type="term" value="F:glycerol-3-phosphate O-acyltransferase activity"/>
    <property type="evidence" value="ECO:0007669"/>
    <property type="project" value="UniProtKB-EC"/>
</dbReference>
<dbReference type="PANTHER" id="PTHR12563">
    <property type="entry name" value="GLYCEROL-3-PHOSPHATE ACYLTRANSFERASE"/>
    <property type="match status" value="1"/>
</dbReference>
<dbReference type="GO" id="GO:0005886">
    <property type="term" value="C:plasma membrane"/>
    <property type="evidence" value="ECO:0007669"/>
    <property type="project" value="TreeGrafter"/>
</dbReference>
<evidence type="ECO:0000313" key="13">
    <source>
        <dbReference type="Proteomes" id="UP000005615"/>
    </source>
</evidence>
<dbReference type="PANTHER" id="PTHR12563:SF17">
    <property type="entry name" value="DIHYDROXYACETONE PHOSPHATE ACYLTRANSFERASE"/>
    <property type="match status" value="1"/>
</dbReference>
<evidence type="ECO:0000313" key="12">
    <source>
        <dbReference type="EMBL" id="EGG28552.1"/>
    </source>
</evidence>
<evidence type="ECO:0000256" key="4">
    <source>
        <dbReference type="ARBA" id="ARBA00013113"/>
    </source>
</evidence>
<keyword evidence="8" id="KW-0594">Phospholipid biosynthesis</keyword>
<sequence length="774" mass="88344">MALTQQAAETNPWPSAHNGPVFFIMDARNRFERRQLLEWLSYHNTQGRTPEYCALVLMDKQLVVKTEIADSIQAQSDDTLVVPIRIAWRPSAKAIASGPRLRDLVFGDPRRPRAARGKRILRNKPQRATFLTGQPDTVANLRERFIKLADHDPDAQAAFAEFVARQAALVLDIAERKQQGGRYKVPRFIAANLRNRRRFKQSLREVAAETGRSISSTAREAETYMKEMISNPSTFWLDFYAKFNQYCLGLAYEDDVVVSQTEIETLRAQVRDHPSILLWTHKTYLDGMVVPKVLYENDFPMPHMFGGANLSFAGLGFLLRRAGGIFIRRSFQDNPVYKMVLRQYIGYLMEKRFPMNWSFEGTRSRVGKLMPPRYGLLKYVLEACHATDAKNIHITPVSISYDLIRDVEEYATEQAGRVKKAESLMWFIGYVKSLARPMGRVYMNVGKPVVLESAPDPDDKLALAKIAFEVAVEANKVTPITFPALISLCLLGVAPRALTEAEVVKELETLVTWAHQRQIFMSDDLQKDISSNLEGVLGLMISERIITRYDAGPETVYGIEQNQHPIASYYRNSIIHFFVHQAIIELAIMKIRELSGTDAVTAFWHEVESLRDTFKFEFFYSPTELFRAEIEDELNRHFPDALNQLERAHIQGDDILRAIKPLVAHQTLLIFTEAYSVVADLACQLNEQDLDSKAFTEQALKLGRQAYLQRRISSESSIAKLLFQNGYQLLEHKGLHQHTSSETGEQRRTLAIQIRDILRRLEAIKAMALTQTLQ</sequence>
<dbReference type="InterPro" id="IPR022284">
    <property type="entry name" value="GPAT/DHAPAT"/>
</dbReference>
<name>F3L551_9GAMM</name>
<keyword evidence="8" id="KW-0444">Lipid biosynthesis</keyword>
<evidence type="ECO:0000256" key="8">
    <source>
        <dbReference type="ARBA" id="ARBA00023209"/>
    </source>
</evidence>
<dbReference type="OrthoDB" id="335193at2"/>
<dbReference type="UniPathway" id="UPA00557">
    <property type="reaction ID" value="UER00612"/>
</dbReference>
<dbReference type="RefSeq" id="WP_009576975.1">
    <property type="nucleotide sequence ID" value="NZ_AEIG01000095.1"/>
</dbReference>
<comment type="pathway">
    <text evidence="2">Phospholipid metabolism; CDP-diacylglycerol biosynthesis; CDP-diacylglycerol from sn-glycerol 3-phosphate: step 1/3.</text>
</comment>
<dbReference type="InterPro" id="IPR041728">
    <property type="entry name" value="GPAT/DHAPAT_LPLAT"/>
</dbReference>
<comment type="caution">
    <text evidence="12">The sequence shown here is derived from an EMBL/GenBank/DDBJ whole genome shotgun (WGS) entry which is preliminary data.</text>
</comment>
<evidence type="ECO:0000256" key="5">
    <source>
        <dbReference type="ARBA" id="ARBA00013432"/>
    </source>
</evidence>
<keyword evidence="10 12" id="KW-0012">Acyltransferase</keyword>
<evidence type="ECO:0000256" key="2">
    <source>
        <dbReference type="ARBA" id="ARBA00004765"/>
    </source>
</evidence>
<organism evidence="12 13">
    <name type="scientific">Aequoribacter fuscus</name>
    <dbReference type="NCBI Taxonomy" id="2518989"/>
    <lineage>
        <taxon>Bacteria</taxon>
        <taxon>Pseudomonadati</taxon>
        <taxon>Pseudomonadota</taxon>
        <taxon>Gammaproteobacteria</taxon>
        <taxon>Cellvibrionales</taxon>
        <taxon>Halieaceae</taxon>
        <taxon>Aequoribacter</taxon>
    </lineage>
</organism>
<keyword evidence="7" id="KW-0472">Membrane</keyword>
<evidence type="ECO:0000256" key="1">
    <source>
        <dbReference type="ARBA" id="ARBA00004184"/>
    </source>
</evidence>
<comment type="similarity">
    <text evidence="3">Belongs to the GPAT/DAPAT family.</text>
</comment>
<reference evidence="12 13" key="1">
    <citation type="journal article" date="2011" name="J. Bacteriol.">
        <title>Genome sequence of strain IMCC3088, a proteorhodopsin-containing marine bacterium belonging to the OM60/NOR5 clade.</title>
        <authorList>
            <person name="Jang Y."/>
            <person name="Oh H.M."/>
            <person name="Kang I."/>
            <person name="Lee K."/>
            <person name="Yang S.J."/>
            <person name="Cho J.C."/>
        </authorList>
    </citation>
    <scope>NUCLEOTIDE SEQUENCE [LARGE SCALE GENOMIC DNA]</scope>
    <source>
        <strain evidence="12 13">IMCC3088</strain>
    </source>
</reference>
<accession>F3L551</accession>
<dbReference type="eggNOG" id="COG2937">
    <property type="taxonomic scope" value="Bacteria"/>
</dbReference>
<keyword evidence="6 12" id="KW-0808">Transferase</keyword>
<dbReference type="Proteomes" id="UP000005615">
    <property type="component" value="Unassembled WGS sequence"/>
</dbReference>
<dbReference type="GO" id="GO:0012505">
    <property type="term" value="C:endomembrane system"/>
    <property type="evidence" value="ECO:0007669"/>
    <property type="project" value="UniProtKB-SubCell"/>
</dbReference>
<dbReference type="NCBIfam" id="NF002886">
    <property type="entry name" value="PRK03355.1"/>
    <property type="match status" value="1"/>
</dbReference>
<gene>
    <name evidence="12" type="ORF">IMCC3088_2830</name>
</gene>
<evidence type="ECO:0000256" key="7">
    <source>
        <dbReference type="ARBA" id="ARBA00023136"/>
    </source>
</evidence>
<keyword evidence="9" id="KW-1208">Phospholipid metabolism</keyword>
<comment type="catalytic activity">
    <reaction evidence="11">
        <text>sn-glycerol 3-phosphate + an acyl-CoA = a 1-acyl-sn-glycero-3-phosphate + CoA</text>
        <dbReference type="Rhea" id="RHEA:15325"/>
        <dbReference type="ChEBI" id="CHEBI:57287"/>
        <dbReference type="ChEBI" id="CHEBI:57597"/>
        <dbReference type="ChEBI" id="CHEBI:57970"/>
        <dbReference type="ChEBI" id="CHEBI:58342"/>
        <dbReference type="EC" id="2.3.1.15"/>
    </reaction>
</comment>
<keyword evidence="8" id="KW-0443">Lipid metabolism</keyword>
<dbReference type="Pfam" id="PF01553">
    <property type="entry name" value="Acyltransferase"/>
    <property type="match status" value="1"/>
</dbReference>
<keyword evidence="13" id="KW-1185">Reference proteome</keyword>
<evidence type="ECO:0000256" key="3">
    <source>
        <dbReference type="ARBA" id="ARBA00007937"/>
    </source>
</evidence>
<dbReference type="InterPro" id="IPR045520">
    <property type="entry name" value="GPAT/DHAPAT_C"/>
</dbReference>
<dbReference type="EC" id="2.3.1.15" evidence="4"/>
<dbReference type="InterPro" id="IPR002123">
    <property type="entry name" value="Plipid/glycerol_acylTrfase"/>
</dbReference>
<dbReference type="GO" id="GO:0016024">
    <property type="term" value="P:CDP-diacylglycerol biosynthetic process"/>
    <property type="evidence" value="ECO:0007669"/>
    <property type="project" value="UniProtKB-UniPathway"/>
</dbReference>
<comment type="subcellular location">
    <subcellularLocation>
        <location evidence="1">Endomembrane system</location>
        <topology evidence="1">Peripheral membrane protein</topology>
    </subcellularLocation>
</comment>
<proteinExistence type="inferred from homology"/>
<dbReference type="EMBL" id="AEIG01000095">
    <property type="protein sequence ID" value="EGG28552.1"/>
    <property type="molecule type" value="Genomic_DNA"/>
</dbReference>
<evidence type="ECO:0000256" key="6">
    <source>
        <dbReference type="ARBA" id="ARBA00022679"/>
    </source>
</evidence>
<protein>
    <recommendedName>
        <fullName evidence="5">Glycerol-3-phosphate acyltransferase</fullName>
        <ecNumber evidence="4">2.3.1.15</ecNumber>
    </recommendedName>
</protein>
<dbReference type="AlphaFoldDB" id="F3L551"/>
<evidence type="ECO:0000256" key="9">
    <source>
        <dbReference type="ARBA" id="ARBA00023264"/>
    </source>
</evidence>
<dbReference type="CDD" id="cd07993">
    <property type="entry name" value="LPLAT_DHAPAT-like"/>
    <property type="match status" value="1"/>
</dbReference>
<dbReference type="SMART" id="SM00563">
    <property type="entry name" value="PlsC"/>
    <property type="match status" value="1"/>
</dbReference>
<evidence type="ECO:0000256" key="10">
    <source>
        <dbReference type="ARBA" id="ARBA00023315"/>
    </source>
</evidence>
<dbReference type="STRING" id="2518989.IMCC3088_2830"/>
<evidence type="ECO:0000256" key="11">
    <source>
        <dbReference type="ARBA" id="ARBA00048427"/>
    </source>
</evidence>